<evidence type="ECO:0000313" key="1">
    <source>
        <dbReference type="EnsemblPlants" id="AET7Gv21339800.4"/>
    </source>
</evidence>
<reference evidence="1" key="4">
    <citation type="submission" date="2019-03" db="UniProtKB">
        <authorList>
            <consortium name="EnsemblPlants"/>
        </authorList>
    </citation>
    <scope>IDENTIFICATION</scope>
</reference>
<dbReference type="AlphaFoldDB" id="A0A453TCE3"/>
<dbReference type="Gene3D" id="2.40.70.10">
    <property type="entry name" value="Acid Proteases"/>
    <property type="match status" value="1"/>
</dbReference>
<reference evidence="2" key="1">
    <citation type="journal article" date="2014" name="Science">
        <title>Ancient hybridizations among the ancestral genomes of bread wheat.</title>
        <authorList>
            <consortium name="International Wheat Genome Sequencing Consortium,"/>
            <person name="Marcussen T."/>
            <person name="Sandve S.R."/>
            <person name="Heier L."/>
            <person name="Spannagl M."/>
            <person name="Pfeifer M."/>
            <person name="Jakobsen K.S."/>
            <person name="Wulff B.B."/>
            <person name="Steuernagel B."/>
            <person name="Mayer K.F."/>
            <person name="Olsen O.A."/>
        </authorList>
    </citation>
    <scope>NUCLEOTIDE SEQUENCE [LARGE SCALE GENOMIC DNA]</scope>
    <source>
        <strain evidence="2">cv. AL8/78</strain>
    </source>
</reference>
<dbReference type="SUPFAM" id="SSF50630">
    <property type="entry name" value="Acid proteases"/>
    <property type="match status" value="1"/>
</dbReference>
<dbReference type="InterPro" id="IPR021109">
    <property type="entry name" value="Peptidase_aspartic_dom_sf"/>
</dbReference>
<organism evidence="1 2">
    <name type="scientific">Aegilops tauschii subsp. strangulata</name>
    <name type="common">Goatgrass</name>
    <dbReference type="NCBI Taxonomy" id="200361"/>
    <lineage>
        <taxon>Eukaryota</taxon>
        <taxon>Viridiplantae</taxon>
        <taxon>Streptophyta</taxon>
        <taxon>Embryophyta</taxon>
        <taxon>Tracheophyta</taxon>
        <taxon>Spermatophyta</taxon>
        <taxon>Magnoliopsida</taxon>
        <taxon>Liliopsida</taxon>
        <taxon>Poales</taxon>
        <taxon>Poaceae</taxon>
        <taxon>BOP clade</taxon>
        <taxon>Pooideae</taxon>
        <taxon>Triticodae</taxon>
        <taxon>Triticeae</taxon>
        <taxon>Triticinae</taxon>
        <taxon>Aegilops</taxon>
    </lineage>
</organism>
<dbReference type="Gramene" id="AET7Gv21339800.4">
    <property type="protein sequence ID" value="AET7Gv21339800.4"/>
    <property type="gene ID" value="AET7Gv21339800"/>
</dbReference>
<dbReference type="EnsemblPlants" id="AET7Gv21339800.4">
    <property type="protein sequence ID" value="AET7Gv21339800.4"/>
    <property type="gene ID" value="AET7Gv21339800"/>
</dbReference>
<name>A0A453TCE3_AEGTS</name>
<evidence type="ECO:0000313" key="2">
    <source>
        <dbReference type="Proteomes" id="UP000015105"/>
    </source>
</evidence>
<dbReference type="Proteomes" id="UP000015105">
    <property type="component" value="Chromosome 7D"/>
</dbReference>
<protein>
    <recommendedName>
        <fullName evidence="3">Peptidase A1 domain-containing protein</fullName>
    </recommendedName>
</protein>
<reference evidence="1" key="5">
    <citation type="journal article" date="2021" name="G3 (Bethesda)">
        <title>Aegilops tauschii genome assembly Aet v5.0 features greater sequence contiguity and improved annotation.</title>
        <authorList>
            <person name="Wang L."/>
            <person name="Zhu T."/>
            <person name="Rodriguez J.C."/>
            <person name="Deal K.R."/>
            <person name="Dubcovsky J."/>
            <person name="McGuire P.E."/>
            <person name="Lux T."/>
            <person name="Spannagl M."/>
            <person name="Mayer K.F.X."/>
            <person name="Baldrich P."/>
            <person name="Meyers B.C."/>
            <person name="Huo N."/>
            <person name="Gu Y.Q."/>
            <person name="Zhou H."/>
            <person name="Devos K.M."/>
            <person name="Bennetzen J.L."/>
            <person name="Unver T."/>
            <person name="Budak H."/>
            <person name="Gulick P.J."/>
            <person name="Galiba G."/>
            <person name="Kalapos B."/>
            <person name="Nelson D.R."/>
            <person name="Li P."/>
            <person name="You F.M."/>
            <person name="Luo M.C."/>
            <person name="Dvorak J."/>
        </authorList>
    </citation>
    <scope>NUCLEOTIDE SEQUENCE [LARGE SCALE GENOMIC DNA]</scope>
    <source>
        <strain evidence="1">cv. AL8/78</strain>
    </source>
</reference>
<reference evidence="2" key="2">
    <citation type="journal article" date="2017" name="Nat. Plants">
        <title>The Aegilops tauschii genome reveals multiple impacts of transposons.</title>
        <authorList>
            <person name="Zhao G."/>
            <person name="Zou C."/>
            <person name="Li K."/>
            <person name="Wang K."/>
            <person name="Li T."/>
            <person name="Gao L."/>
            <person name="Zhang X."/>
            <person name="Wang H."/>
            <person name="Yang Z."/>
            <person name="Liu X."/>
            <person name="Jiang W."/>
            <person name="Mao L."/>
            <person name="Kong X."/>
            <person name="Jiao Y."/>
            <person name="Jia J."/>
        </authorList>
    </citation>
    <scope>NUCLEOTIDE SEQUENCE [LARGE SCALE GENOMIC DNA]</scope>
    <source>
        <strain evidence="2">cv. AL8/78</strain>
    </source>
</reference>
<proteinExistence type="predicted"/>
<accession>A0A453TCE3</accession>
<evidence type="ECO:0008006" key="3">
    <source>
        <dbReference type="Google" id="ProtNLM"/>
    </source>
</evidence>
<sequence>NAYLTQFRILCTVRNLYSTVLQKVNYGGQELNVREQAEKLTRVIFDSGSSYTCFPHEIYTSLIALVRFCINSLHLVKRVQLIPCCMYLVKIL</sequence>
<keyword evidence="2" id="KW-1185">Reference proteome</keyword>
<reference evidence="1" key="3">
    <citation type="journal article" date="2017" name="Nature">
        <title>Genome sequence of the progenitor of the wheat D genome Aegilops tauschii.</title>
        <authorList>
            <person name="Luo M.C."/>
            <person name="Gu Y.Q."/>
            <person name="Puiu D."/>
            <person name="Wang H."/>
            <person name="Twardziok S.O."/>
            <person name="Deal K.R."/>
            <person name="Huo N."/>
            <person name="Zhu T."/>
            <person name="Wang L."/>
            <person name="Wang Y."/>
            <person name="McGuire P.E."/>
            <person name="Liu S."/>
            <person name="Long H."/>
            <person name="Ramasamy R.K."/>
            <person name="Rodriguez J.C."/>
            <person name="Van S.L."/>
            <person name="Yuan L."/>
            <person name="Wang Z."/>
            <person name="Xia Z."/>
            <person name="Xiao L."/>
            <person name="Anderson O.D."/>
            <person name="Ouyang S."/>
            <person name="Liang Y."/>
            <person name="Zimin A.V."/>
            <person name="Pertea G."/>
            <person name="Qi P."/>
            <person name="Bennetzen J.L."/>
            <person name="Dai X."/>
            <person name="Dawson M.W."/>
            <person name="Muller H.G."/>
            <person name="Kugler K."/>
            <person name="Rivarola-Duarte L."/>
            <person name="Spannagl M."/>
            <person name="Mayer K.F.X."/>
            <person name="Lu F.H."/>
            <person name="Bevan M.W."/>
            <person name="Leroy P."/>
            <person name="Li P."/>
            <person name="You F.M."/>
            <person name="Sun Q."/>
            <person name="Liu Z."/>
            <person name="Lyons E."/>
            <person name="Wicker T."/>
            <person name="Salzberg S.L."/>
            <person name="Devos K.M."/>
            <person name="Dvorak J."/>
        </authorList>
    </citation>
    <scope>NUCLEOTIDE SEQUENCE [LARGE SCALE GENOMIC DNA]</scope>
    <source>
        <strain evidence="1">cv. AL8/78</strain>
    </source>
</reference>